<evidence type="ECO:0000256" key="1">
    <source>
        <dbReference type="ARBA" id="ARBA00009347"/>
    </source>
</evidence>
<gene>
    <name evidence="7" type="ORF">TARUN_2188</name>
</gene>
<dbReference type="OrthoDB" id="10251155at2759"/>
<dbReference type="SUPFAM" id="SSF47203">
    <property type="entry name" value="Acyl-CoA dehydrogenase C-terminal domain-like"/>
    <property type="match status" value="1"/>
</dbReference>
<evidence type="ECO:0000256" key="3">
    <source>
        <dbReference type="ARBA" id="ARBA00022827"/>
    </source>
</evidence>
<dbReference type="SUPFAM" id="SSF51197">
    <property type="entry name" value="Clavaminate synthase-like"/>
    <property type="match status" value="1"/>
</dbReference>
<name>A0A395NVD4_TRIAR</name>
<comment type="caution">
    <text evidence="7">The sequence shown here is derived from an EMBL/GenBank/DDBJ whole genome shotgun (WGS) entry which is preliminary data.</text>
</comment>
<keyword evidence="8" id="KW-1185">Reference proteome</keyword>
<dbReference type="Gene3D" id="3.60.130.10">
    <property type="entry name" value="Clavaminate synthase-like"/>
    <property type="match status" value="1"/>
</dbReference>
<keyword evidence="2" id="KW-0285">Flavoprotein</keyword>
<dbReference type="GO" id="GO:0003995">
    <property type="term" value="F:acyl-CoA dehydrogenase activity"/>
    <property type="evidence" value="ECO:0007669"/>
    <property type="project" value="TreeGrafter"/>
</dbReference>
<comment type="similarity">
    <text evidence="1">Belongs to the acyl-CoA dehydrogenase family.</text>
</comment>
<dbReference type="Pfam" id="PF02770">
    <property type="entry name" value="Acyl-CoA_dh_M"/>
    <property type="match status" value="1"/>
</dbReference>
<evidence type="ECO:0000256" key="2">
    <source>
        <dbReference type="ARBA" id="ARBA00022630"/>
    </source>
</evidence>
<dbReference type="Proteomes" id="UP000266272">
    <property type="component" value="Unassembled WGS sequence"/>
</dbReference>
<dbReference type="PANTHER" id="PTHR42707">
    <property type="entry name" value="ACYL-COA DEHYDROGENASE"/>
    <property type="match status" value="1"/>
</dbReference>
<evidence type="ECO:0000313" key="8">
    <source>
        <dbReference type="Proteomes" id="UP000266272"/>
    </source>
</evidence>
<protein>
    <submittedName>
        <fullName evidence="7">Very-long-chain acyl-dehydrogenase</fullName>
    </submittedName>
</protein>
<dbReference type="InterPro" id="IPR006091">
    <property type="entry name" value="Acyl-CoA_Oxase/DH_mid-dom"/>
</dbReference>
<sequence length="1252" mass="139198">MESAGADKGFFQQPPALLNQFYEDATYQRCFKLFLPAELRAQIEPEVAKLGWEVLTDRIFIWISDAERNKPFIKGSGRFVADGYDTPYGPFSRMQDGAACMLHLHLTTPSLASKLSETERKVFENAYRHLISRDPKSAWTSGQWMTERPGGSDVSLSETTAVHRPNDTGALASKEEGIPLGPWSINGFKWFSSATDANMTILLARTPAGRLSTFYAPMRRHDPSALNESGNPDPHGKCLNGVRIQRLKNKLGTRSVPTAELVLEDMRGWIIGEENRGIQEISALLHVTRIHTTSQSVGYAGRGLAIARAYARAREVGAGRGARMRLTDSSLHMKTLARMTAEYRRLMLLHMFAVYVLGLSEHPTENGADITPALQALTPPPRHLVPLLRVLTSLAKAYICSSALTLLFACMEAIGGVGYLLNEEQEYLNIARLYRDCAVMPIWEGTTDVVSTDFIRALKRPETGVQSLDALDCAIQQAFAFKADDSKYQTVVQRWADAKDRIAKGSQADLVGKARDILWTVAEVLTAALLHVDANNDGDAAEREILQRYLEDKFSVKERIGVTTREELERDFAIVYGEDKLKAASNLNIPLPMASYIQIEPMVHPEGSGINFGAHVSHVDLVDLSVLAEAFYKHHVLVIKDQGHLSPRAQYEFTQRLNYAATSPSDPSNKQNTKSFLLSPELNTVPHQPQVQIIGNGFVREHEGAKDLKLRYPHHRSSHATVIADEDNLEFTRFYRWHIDAALYDDAPPIATTILAVRLPRRRMQTVRYDDGTGDELPVPLGTIAFASGEIMYDLLSEGDKAFARCTKVEYAAHPYLWMGSAKSHPTGLGVVSEGRELDDDELPPVDPASVQILPMCWQNPVTKRLALQVHSSVARRLYLANGEIIDDLQRKLRQLHLFVRSRVDDPSHETLVTEQLARPHHQGGLLVALQRPADNHPFPDGVDNVVEESPTLRALRDVFALISLDLVDQITVVDSLPFLRQADKRRMGNDPKAYLSAREEHHAVFLEAVVAKRPDVVLCMWQQEPWMAELRGDCIRTARELAGAKTEGSKPELHVVYANAVKQIQDAVPDLGSGKYSWDQRDKTLYNKLVTCKWTGHLNDAALCLRAVQRRQRDPVGIHDSTGASGDMAIRTVGLVMCLAMKLSGSAKMELRSHPGKGLFSDRQSRCSKPNSTTGVSCQRFRRLLTMAQDIEGLLGILAGYSEKEEATEAKTERDIGSDSVGVQIEAAMESKALEEALSEAMRKLEALKLS</sequence>
<dbReference type="Gene3D" id="2.40.110.20">
    <property type="match status" value="1"/>
</dbReference>
<keyword evidence="4" id="KW-0560">Oxidoreductase</keyword>
<dbReference type="InterPro" id="IPR009075">
    <property type="entry name" value="AcylCo_DH/oxidase_C"/>
</dbReference>
<accession>A0A395NVD4</accession>
<dbReference type="SUPFAM" id="SSF56645">
    <property type="entry name" value="Acyl-CoA dehydrogenase NM domain-like"/>
    <property type="match status" value="1"/>
</dbReference>
<feature type="domain" description="Acyl-CoA oxidase/dehydrogenase middle" evidence="6">
    <location>
        <begin position="143"/>
        <end position="266"/>
    </location>
</feature>
<dbReference type="Gene3D" id="1.20.140.10">
    <property type="entry name" value="Butyryl-CoA Dehydrogenase, subunit A, domain 3"/>
    <property type="match status" value="1"/>
</dbReference>
<dbReference type="InterPro" id="IPR042098">
    <property type="entry name" value="TauD-like_sf"/>
</dbReference>
<dbReference type="Pfam" id="PF00441">
    <property type="entry name" value="Acyl-CoA_dh_1"/>
    <property type="match status" value="1"/>
</dbReference>
<dbReference type="PANTHER" id="PTHR42707:SF2">
    <property type="entry name" value="ACD11 DEHYDROGENASE"/>
    <property type="match status" value="1"/>
</dbReference>
<proteinExistence type="inferred from homology"/>
<feature type="domain" description="Acyl-CoA dehydrogenase/oxidase C-terminal" evidence="5">
    <location>
        <begin position="275"/>
        <end position="452"/>
    </location>
</feature>
<dbReference type="InterPro" id="IPR036250">
    <property type="entry name" value="AcylCo_DH-like_C"/>
</dbReference>
<evidence type="ECO:0000259" key="6">
    <source>
        <dbReference type="Pfam" id="PF02770"/>
    </source>
</evidence>
<keyword evidence="3" id="KW-0274">FAD</keyword>
<dbReference type="InterPro" id="IPR009100">
    <property type="entry name" value="AcylCoA_DH/oxidase_NM_dom_sf"/>
</dbReference>
<organism evidence="7 8">
    <name type="scientific">Trichoderma arundinaceum</name>
    <dbReference type="NCBI Taxonomy" id="490622"/>
    <lineage>
        <taxon>Eukaryota</taxon>
        <taxon>Fungi</taxon>
        <taxon>Dikarya</taxon>
        <taxon>Ascomycota</taxon>
        <taxon>Pezizomycotina</taxon>
        <taxon>Sordariomycetes</taxon>
        <taxon>Hypocreomycetidae</taxon>
        <taxon>Hypocreales</taxon>
        <taxon>Hypocreaceae</taxon>
        <taxon>Trichoderma</taxon>
    </lineage>
</organism>
<reference evidence="7 8" key="1">
    <citation type="journal article" date="2018" name="PLoS Pathog.">
        <title>Evolution of structural diversity of trichothecenes, a family of toxins produced by plant pathogenic and entomopathogenic fungi.</title>
        <authorList>
            <person name="Proctor R.H."/>
            <person name="McCormick S.P."/>
            <person name="Kim H.S."/>
            <person name="Cardoza R.E."/>
            <person name="Stanley A.M."/>
            <person name="Lindo L."/>
            <person name="Kelly A."/>
            <person name="Brown D.W."/>
            <person name="Lee T."/>
            <person name="Vaughan M.M."/>
            <person name="Alexander N.J."/>
            <person name="Busman M."/>
            <person name="Gutierrez S."/>
        </authorList>
    </citation>
    <scope>NUCLEOTIDE SEQUENCE [LARGE SCALE GENOMIC DNA]</scope>
    <source>
        <strain evidence="7 8">IBT 40837</strain>
    </source>
</reference>
<dbReference type="STRING" id="490622.A0A395NVD4"/>
<dbReference type="InterPro" id="IPR052904">
    <property type="entry name" value="Acyl-CoA_dehydrogenase-like"/>
</dbReference>
<dbReference type="AlphaFoldDB" id="A0A395NVD4"/>
<evidence type="ECO:0000313" key="7">
    <source>
        <dbReference type="EMBL" id="RFU80070.1"/>
    </source>
</evidence>
<evidence type="ECO:0000256" key="4">
    <source>
        <dbReference type="ARBA" id="ARBA00023002"/>
    </source>
</evidence>
<dbReference type="EMBL" id="PXOA01000127">
    <property type="protein sequence ID" value="RFU80070.1"/>
    <property type="molecule type" value="Genomic_DNA"/>
</dbReference>
<evidence type="ECO:0000259" key="5">
    <source>
        <dbReference type="Pfam" id="PF00441"/>
    </source>
</evidence>